<reference evidence="7 8" key="1">
    <citation type="submission" date="2017-03" db="EMBL/GenBank/DDBJ databases">
        <title>Genome of the blue death feigning beetle - Asbolus verrucosus.</title>
        <authorList>
            <person name="Rider S.D."/>
        </authorList>
    </citation>
    <scope>NUCLEOTIDE SEQUENCE [LARGE SCALE GENOMIC DNA]</scope>
    <source>
        <strain evidence="7">Butters</strain>
        <tissue evidence="7">Head and leg muscle</tissue>
    </source>
</reference>
<dbReference type="GO" id="GO:0005737">
    <property type="term" value="C:cytoplasm"/>
    <property type="evidence" value="ECO:0007669"/>
    <property type="project" value="TreeGrafter"/>
</dbReference>
<protein>
    <submittedName>
        <fullName evidence="7">D-aspartate oxidase</fullName>
    </submittedName>
</protein>
<sequence length="309" mass="34566">MSELNIAVLGAGVVGLTTAFELKNHFRNAKIDVIADKFNADTTSHVAAGLFRPGTNFSGPTEEITRKWINDSYNYWDDIRNSVEGSLAGVASISGYIFSSKYPNIVKNTYLEKLVPLYRRATEEELKLCPGNWKYGCFFTTILTQCSEFLPWISKKIEVAGCSIIPNKIESFSDIKGNYDVEAPWIKTFFYGDYDTYIIPGFHSVTLGGCRQYDSYDETVNKYDSLSIRERCESLLPSLKKAKVIAERVGLRPHRAPVRVEKEVKIINGKRLKIVHNYGHGGYGVTTAPGTSLYAVSLVREILSGNSKL</sequence>
<evidence type="ECO:0000256" key="2">
    <source>
        <dbReference type="ARBA" id="ARBA00006730"/>
    </source>
</evidence>
<comment type="caution">
    <text evidence="7">The sequence shown here is derived from an EMBL/GenBank/DDBJ whole genome shotgun (WGS) entry which is preliminary data.</text>
</comment>
<feature type="domain" description="FAD dependent oxidoreductase" evidence="6">
    <location>
        <begin position="192"/>
        <end position="295"/>
    </location>
</feature>
<dbReference type="AlphaFoldDB" id="A0A482W8V1"/>
<dbReference type="STRING" id="1661398.A0A482W8V1"/>
<dbReference type="OrthoDB" id="2015447at2759"/>
<keyword evidence="4" id="KW-0274">FAD</keyword>
<feature type="domain" description="FAD dependent oxidoreductase" evidence="6">
    <location>
        <begin position="6"/>
        <end position="175"/>
    </location>
</feature>
<organism evidence="7 8">
    <name type="scientific">Asbolus verrucosus</name>
    <name type="common">Desert ironclad beetle</name>
    <dbReference type="NCBI Taxonomy" id="1661398"/>
    <lineage>
        <taxon>Eukaryota</taxon>
        <taxon>Metazoa</taxon>
        <taxon>Ecdysozoa</taxon>
        <taxon>Arthropoda</taxon>
        <taxon>Hexapoda</taxon>
        <taxon>Insecta</taxon>
        <taxon>Pterygota</taxon>
        <taxon>Neoptera</taxon>
        <taxon>Endopterygota</taxon>
        <taxon>Coleoptera</taxon>
        <taxon>Polyphaga</taxon>
        <taxon>Cucujiformia</taxon>
        <taxon>Tenebrionidae</taxon>
        <taxon>Pimeliinae</taxon>
        <taxon>Asbolus</taxon>
    </lineage>
</organism>
<dbReference type="GO" id="GO:0003884">
    <property type="term" value="F:D-amino-acid oxidase activity"/>
    <property type="evidence" value="ECO:0007669"/>
    <property type="project" value="InterPro"/>
</dbReference>
<keyword evidence="5" id="KW-0560">Oxidoreductase</keyword>
<dbReference type="Gene3D" id="3.30.9.10">
    <property type="entry name" value="D-Amino Acid Oxidase, subunit A, domain 2"/>
    <property type="match status" value="1"/>
</dbReference>
<dbReference type="InterPro" id="IPR006076">
    <property type="entry name" value="FAD-dep_OxRdtase"/>
</dbReference>
<dbReference type="GO" id="GO:0019478">
    <property type="term" value="P:D-amino acid catabolic process"/>
    <property type="evidence" value="ECO:0007669"/>
    <property type="project" value="TreeGrafter"/>
</dbReference>
<keyword evidence="3" id="KW-0285">Flavoprotein</keyword>
<dbReference type="InterPro" id="IPR023209">
    <property type="entry name" value="DAO"/>
</dbReference>
<evidence type="ECO:0000259" key="6">
    <source>
        <dbReference type="Pfam" id="PF01266"/>
    </source>
</evidence>
<dbReference type="GO" id="GO:0071949">
    <property type="term" value="F:FAD binding"/>
    <property type="evidence" value="ECO:0007669"/>
    <property type="project" value="InterPro"/>
</dbReference>
<evidence type="ECO:0000313" key="8">
    <source>
        <dbReference type="Proteomes" id="UP000292052"/>
    </source>
</evidence>
<proteinExistence type="inferred from homology"/>
<evidence type="ECO:0000256" key="5">
    <source>
        <dbReference type="ARBA" id="ARBA00023002"/>
    </source>
</evidence>
<comment type="similarity">
    <text evidence="2">Belongs to the DAMOX/DASOX family.</text>
</comment>
<evidence type="ECO:0000313" key="7">
    <source>
        <dbReference type="EMBL" id="RZC41227.1"/>
    </source>
</evidence>
<dbReference type="Pfam" id="PF01266">
    <property type="entry name" value="DAO"/>
    <property type="match status" value="2"/>
</dbReference>
<gene>
    <name evidence="7" type="ORF">BDFB_006694</name>
</gene>
<dbReference type="PANTHER" id="PTHR11530">
    <property type="entry name" value="D-AMINO ACID OXIDASE"/>
    <property type="match status" value="1"/>
</dbReference>
<dbReference type="PANTHER" id="PTHR11530:SF17">
    <property type="entry name" value="RE49860P"/>
    <property type="match status" value="1"/>
</dbReference>
<dbReference type="SUPFAM" id="SSF51971">
    <property type="entry name" value="Nucleotide-binding domain"/>
    <property type="match status" value="1"/>
</dbReference>
<accession>A0A482W8V1</accession>
<dbReference type="SUPFAM" id="SSF54373">
    <property type="entry name" value="FAD-linked reductases, C-terminal domain"/>
    <property type="match status" value="1"/>
</dbReference>
<dbReference type="Gene3D" id="3.40.50.720">
    <property type="entry name" value="NAD(P)-binding Rossmann-like Domain"/>
    <property type="match status" value="1"/>
</dbReference>
<comment type="cofactor">
    <cofactor evidence="1">
        <name>FAD</name>
        <dbReference type="ChEBI" id="CHEBI:57692"/>
    </cofactor>
</comment>
<evidence type="ECO:0000256" key="4">
    <source>
        <dbReference type="ARBA" id="ARBA00022827"/>
    </source>
</evidence>
<name>A0A482W8V1_ASBVE</name>
<dbReference type="EMBL" id="QDEB01019114">
    <property type="protein sequence ID" value="RZC41227.1"/>
    <property type="molecule type" value="Genomic_DNA"/>
</dbReference>
<dbReference type="Proteomes" id="UP000292052">
    <property type="component" value="Unassembled WGS sequence"/>
</dbReference>
<keyword evidence="8" id="KW-1185">Reference proteome</keyword>
<evidence type="ECO:0000256" key="3">
    <source>
        <dbReference type="ARBA" id="ARBA00022630"/>
    </source>
</evidence>
<evidence type="ECO:0000256" key="1">
    <source>
        <dbReference type="ARBA" id="ARBA00001974"/>
    </source>
</evidence>